<keyword evidence="7" id="KW-1185">Reference proteome</keyword>
<dbReference type="RefSeq" id="WP_067703527.1">
    <property type="nucleotide sequence ID" value="NZ_LLZH01000313.1"/>
</dbReference>
<evidence type="ECO:0000256" key="5">
    <source>
        <dbReference type="SAM" id="SignalP"/>
    </source>
</evidence>
<protein>
    <submittedName>
        <fullName evidence="6">ABC transporter substrate-binding protein</fullName>
    </submittedName>
</protein>
<evidence type="ECO:0000313" key="6">
    <source>
        <dbReference type="EMBL" id="KUL25516.1"/>
    </source>
</evidence>
<dbReference type="GO" id="GO:1901982">
    <property type="term" value="F:maltose binding"/>
    <property type="evidence" value="ECO:0007669"/>
    <property type="project" value="TreeGrafter"/>
</dbReference>
<comment type="similarity">
    <text evidence="1">Belongs to the bacterial solute-binding protein 1 family.</text>
</comment>
<reference evidence="6 7" key="1">
    <citation type="submission" date="2015-10" db="EMBL/GenBank/DDBJ databases">
        <authorList>
            <person name="Gilbert D.G."/>
        </authorList>
    </citation>
    <scope>NUCLEOTIDE SEQUENCE [LARGE SCALE GENOMIC DNA]</scope>
    <source>
        <strain evidence="6 7">NRRL B-16712</strain>
    </source>
</reference>
<evidence type="ECO:0000256" key="4">
    <source>
        <dbReference type="SAM" id="MobiDB-lite"/>
    </source>
</evidence>
<dbReference type="GO" id="GO:0055052">
    <property type="term" value="C:ATP-binding cassette (ABC) transporter complex, substrate-binding subunit-containing"/>
    <property type="evidence" value="ECO:0007669"/>
    <property type="project" value="TreeGrafter"/>
</dbReference>
<name>A0A101JEU4_9ACTN</name>
<dbReference type="AlphaFoldDB" id="A0A101JEU4"/>
<feature type="region of interest" description="Disordered" evidence="4">
    <location>
        <begin position="27"/>
        <end position="46"/>
    </location>
</feature>
<dbReference type="GO" id="GO:0042956">
    <property type="term" value="P:maltodextrin transmembrane transport"/>
    <property type="evidence" value="ECO:0007669"/>
    <property type="project" value="TreeGrafter"/>
</dbReference>
<evidence type="ECO:0000313" key="7">
    <source>
        <dbReference type="Proteomes" id="UP000053244"/>
    </source>
</evidence>
<dbReference type="EMBL" id="LLZH01000313">
    <property type="protein sequence ID" value="KUL25516.1"/>
    <property type="molecule type" value="Genomic_DNA"/>
</dbReference>
<dbReference type="GO" id="GO:0015768">
    <property type="term" value="P:maltose transport"/>
    <property type="evidence" value="ECO:0007669"/>
    <property type="project" value="TreeGrafter"/>
</dbReference>
<dbReference type="InterPro" id="IPR006059">
    <property type="entry name" value="SBP"/>
</dbReference>
<evidence type="ECO:0000256" key="3">
    <source>
        <dbReference type="ARBA" id="ARBA00022729"/>
    </source>
</evidence>
<comment type="caution">
    <text evidence="6">The sequence shown here is derived from an EMBL/GenBank/DDBJ whole genome shotgun (WGS) entry which is preliminary data.</text>
</comment>
<dbReference type="PANTHER" id="PTHR30061:SF50">
    <property type="entry name" value="MALTOSE_MALTODEXTRIN-BINDING PERIPLASMIC PROTEIN"/>
    <property type="match status" value="1"/>
</dbReference>
<keyword evidence="3 5" id="KW-0732">Signal</keyword>
<dbReference type="PANTHER" id="PTHR30061">
    <property type="entry name" value="MALTOSE-BINDING PERIPLASMIC PROTEIN"/>
    <property type="match status" value="1"/>
</dbReference>
<dbReference type="PROSITE" id="PS51257">
    <property type="entry name" value="PROKAR_LIPOPROTEIN"/>
    <property type="match status" value="1"/>
</dbReference>
<gene>
    <name evidence="6" type="ORF">ADL15_40645</name>
</gene>
<feature type="signal peptide" evidence="5">
    <location>
        <begin position="1"/>
        <end position="21"/>
    </location>
</feature>
<evidence type="ECO:0000256" key="1">
    <source>
        <dbReference type="ARBA" id="ARBA00008520"/>
    </source>
</evidence>
<dbReference type="Pfam" id="PF01547">
    <property type="entry name" value="SBP_bac_1"/>
    <property type="match status" value="1"/>
</dbReference>
<dbReference type="SUPFAM" id="SSF53850">
    <property type="entry name" value="Periplasmic binding protein-like II"/>
    <property type="match status" value="1"/>
</dbReference>
<feature type="chain" id="PRO_5039273046" evidence="5">
    <location>
        <begin position="22"/>
        <end position="444"/>
    </location>
</feature>
<evidence type="ECO:0000256" key="2">
    <source>
        <dbReference type="ARBA" id="ARBA00022448"/>
    </source>
</evidence>
<dbReference type="Proteomes" id="UP000053244">
    <property type="component" value="Unassembled WGS sequence"/>
</dbReference>
<keyword evidence="2" id="KW-0813">Transport</keyword>
<sequence length="444" mass="45832">MPRRSYIATTAACVATVLTLAACGGGGGSTASGDDGSPKAVPNTRGEGKSLTVWVMDGDYTEATLKVINDQFTQATGAQVDLQIQQWDGITTKISTALSTSGTPDVLDLGNTQVPGFAANGGLLDLTPYQADLKQGRTWLAGLEEPATVDKALYAVPGFAGARAVIYNKKTWAAAGVTAAPTTYPELTAALDKVKAASPAADFAPFYLPGQYWFAGLQFVWDAGGDIATSDGGAWKGGFSSPAGQKGLEDFKTFQNTYSTAASRALDTITPDQNQVFADGKTSAILSTTGSLGLIQKANPKIKSDDLGTFPFPGTSGKAQPVMLGGSDWGIATKSDTPELALQWVKIAASPAVQDKNVFGNDGWIPNSTEGIQAAQPSLDEQQKGFFTAALTSKATPAAAQWPTIEGDKSINQVFSAVASGAKPAADAGKEFDSHLDAVLAGGK</sequence>
<accession>A0A101JEU4</accession>
<dbReference type="Gene3D" id="3.40.190.10">
    <property type="entry name" value="Periplasmic binding protein-like II"/>
    <property type="match status" value="2"/>
</dbReference>
<organism evidence="6 7">
    <name type="scientific">Actinoplanes awajinensis subsp. mycoplanecinus</name>
    <dbReference type="NCBI Taxonomy" id="135947"/>
    <lineage>
        <taxon>Bacteria</taxon>
        <taxon>Bacillati</taxon>
        <taxon>Actinomycetota</taxon>
        <taxon>Actinomycetes</taxon>
        <taxon>Micromonosporales</taxon>
        <taxon>Micromonosporaceae</taxon>
        <taxon>Actinoplanes</taxon>
    </lineage>
</organism>
<proteinExistence type="inferred from homology"/>
<dbReference type="OrthoDB" id="9780991at2"/>